<dbReference type="EC" id="7.1.2.2" evidence="12"/>
<accession>A0ABT2NNX0</accession>
<dbReference type="CDD" id="cd01133">
    <property type="entry name" value="F1-ATPase_beta_CD"/>
    <property type="match status" value="1"/>
</dbReference>
<dbReference type="Gene3D" id="1.10.1140.10">
    <property type="entry name" value="Bovine Mitochondrial F1-atpase, Atp Synthase Beta Chain, Chain D, domain 3"/>
    <property type="match status" value="1"/>
</dbReference>
<dbReference type="InterPro" id="IPR000194">
    <property type="entry name" value="ATPase_F1/V1/A1_a/bsu_nucl-bd"/>
</dbReference>
<dbReference type="Pfam" id="PF22919">
    <property type="entry name" value="ATP-synt_VA_C"/>
    <property type="match status" value="1"/>
</dbReference>
<dbReference type="InterPro" id="IPR020003">
    <property type="entry name" value="ATPase_a/bsu_AS"/>
</dbReference>
<comment type="subcellular location">
    <subcellularLocation>
        <location evidence="12">Cell membrane</location>
        <topology evidence="12">Peripheral membrane protein</topology>
    </subcellularLocation>
    <subcellularLocation>
        <location evidence="1">Membrane</location>
    </subcellularLocation>
</comment>
<proteinExistence type="inferred from homology"/>
<dbReference type="CDD" id="cd18110">
    <property type="entry name" value="ATP-synt_F1_beta_C"/>
    <property type="match status" value="1"/>
</dbReference>
<name>A0ABT2NNX0_9RHOB</name>
<keyword evidence="8 12" id="KW-0406">Ion transport</keyword>
<gene>
    <name evidence="12 14" type="primary">atpD</name>
    <name evidence="14" type="ORF">N5I32_12910</name>
</gene>
<dbReference type="SUPFAM" id="SSF52540">
    <property type="entry name" value="P-loop containing nucleoside triphosphate hydrolases"/>
    <property type="match status" value="1"/>
</dbReference>
<protein>
    <recommendedName>
        <fullName evidence="12">ATP synthase subunit beta</fullName>
        <ecNumber evidence="12">7.1.2.2</ecNumber>
    </recommendedName>
    <alternativeName>
        <fullName evidence="12">ATP synthase F1 sector subunit beta</fullName>
    </alternativeName>
    <alternativeName>
        <fullName evidence="12">F-ATPase subunit beta</fullName>
    </alternativeName>
</protein>
<dbReference type="InterPro" id="IPR003593">
    <property type="entry name" value="AAA+_ATPase"/>
</dbReference>
<evidence type="ECO:0000256" key="6">
    <source>
        <dbReference type="ARBA" id="ARBA00022840"/>
    </source>
</evidence>
<dbReference type="InterPro" id="IPR036121">
    <property type="entry name" value="ATPase_F1/V1/A1_a/bsu_N_sf"/>
</dbReference>
<dbReference type="PANTHER" id="PTHR15184:SF71">
    <property type="entry name" value="ATP SYNTHASE SUBUNIT BETA, MITOCHONDRIAL"/>
    <property type="match status" value="1"/>
</dbReference>
<comment type="catalytic activity">
    <reaction evidence="12">
        <text>ATP + H2O + 4 H(+)(in) = ADP + phosphate + 5 H(+)(out)</text>
        <dbReference type="Rhea" id="RHEA:57720"/>
        <dbReference type="ChEBI" id="CHEBI:15377"/>
        <dbReference type="ChEBI" id="CHEBI:15378"/>
        <dbReference type="ChEBI" id="CHEBI:30616"/>
        <dbReference type="ChEBI" id="CHEBI:43474"/>
        <dbReference type="ChEBI" id="CHEBI:456216"/>
        <dbReference type="EC" id="7.1.2.2"/>
    </reaction>
</comment>
<feature type="domain" description="AAA+ ATPase" evidence="13">
    <location>
        <begin position="149"/>
        <end position="420"/>
    </location>
</feature>
<keyword evidence="5 12" id="KW-0375">Hydrogen ion transport</keyword>
<reference evidence="15" key="1">
    <citation type="submission" date="2023-07" db="EMBL/GenBank/DDBJ databases">
        <title>Defluviimonas sediminis sp. nov., isolated from mangrove sediment.</title>
        <authorList>
            <person name="Liu L."/>
            <person name="Li J."/>
            <person name="Huang Y."/>
            <person name="Pan J."/>
            <person name="Li M."/>
        </authorList>
    </citation>
    <scope>NUCLEOTIDE SEQUENCE [LARGE SCALE GENOMIC DNA]</scope>
    <source>
        <strain evidence="15">FT324</strain>
    </source>
</reference>
<evidence type="ECO:0000256" key="12">
    <source>
        <dbReference type="HAMAP-Rule" id="MF_01347"/>
    </source>
</evidence>
<dbReference type="RefSeq" id="WP_261496288.1">
    <property type="nucleotide sequence ID" value="NZ_JAOCQF010000002.1"/>
</dbReference>
<keyword evidence="6 12" id="KW-0067">ATP-binding</keyword>
<keyword evidence="12" id="KW-1003">Cell membrane</keyword>
<dbReference type="SUPFAM" id="SSF47917">
    <property type="entry name" value="C-terminal domain of alpha and beta subunits of F1 ATP synthase"/>
    <property type="match status" value="1"/>
</dbReference>
<evidence type="ECO:0000256" key="9">
    <source>
        <dbReference type="ARBA" id="ARBA00023136"/>
    </source>
</evidence>
<evidence type="ECO:0000256" key="4">
    <source>
        <dbReference type="ARBA" id="ARBA00022741"/>
    </source>
</evidence>
<comment type="function">
    <text evidence="12">Produces ATP from ADP in the presence of a proton gradient across the membrane. The catalytic sites are hosted primarily by the beta subunits.</text>
</comment>
<evidence type="ECO:0000256" key="8">
    <source>
        <dbReference type="ARBA" id="ARBA00023065"/>
    </source>
</evidence>
<sequence length="480" mass="51085">MAKAPKAAVATGRVTQVIGAVVDVQFDDQLPAILNALETENNGKRLVLEVAQHLGENTVRTVAMDATEGLVRGAPVKDTGGPISVPVGNPTLGRILNVIGEPVDEKGPVTAKETRAIHQPAPEFNEQATSSEILVTGIKVIDLLAPYSKGGKIGLFGGAGVGKTVLIMELINNIAKVHSGFSVFAGVGERTREGNDLYHEMIESGVIVPDDLEKSKVALVYGQMNEPPGARMRVALSGLTLAEQFRDQSGTDVLFFVDNIFRFTQAGSEVSALLGRIPSAVGYQPTLATDMGAMQERITSTKAGSITSVQAIYVPADDLTDPAPATSFAHLDATTVLSRAISELGIYPAVDPLDSTSRILDPAVVGEEHYQVARDVQGILQRYKSLQDIIAILGMDELSEEDKLTVARARKIQRFLSQPFDVAKVFTGSDGVQVPLDKTIASFKAVVAGEYDHLPEAAFYMVGDIEEVKAKAQRLAAEAA</sequence>
<dbReference type="Gene3D" id="3.40.50.300">
    <property type="entry name" value="P-loop containing nucleotide triphosphate hydrolases"/>
    <property type="match status" value="1"/>
</dbReference>
<feature type="binding site" evidence="12">
    <location>
        <begin position="157"/>
        <end position="164"/>
    </location>
    <ligand>
        <name>ATP</name>
        <dbReference type="ChEBI" id="CHEBI:30616"/>
    </ligand>
</feature>
<dbReference type="CDD" id="cd18115">
    <property type="entry name" value="ATP-synt_F1_beta_N"/>
    <property type="match status" value="1"/>
</dbReference>
<dbReference type="Proteomes" id="UP001205601">
    <property type="component" value="Unassembled WGS sequence"/>
</dbReference>
<dbReference type="NCBIfam" id="TIGR01039">
    <property type="entry name" value="atpD"/>
    <property type="match status" value="1"/>
</dbReference>
<dbReference type="InterPro" id="IPR004100">
    <property type="entry name" value="ATPase_F1/V1/A1_a/bsu_N"/>
</dbReference>
<dbReference type="InterPro" id="IPR050053">
    <property type="entry name" value="ATPase_alpha/beta_chains"/>
</dbReference>
<dbReference type="SMART" id="SM00382">
    <property type="entry name" value="AAA"/>
    <property type="match status" value="1"/>
</dbReference>
<evidence type="ECO:0000256" key="10">
    <source>
        <dbReference type="ARBA" id="ARBA00023196"/>
    </source>
</evidence>
<dbReference type="Gene3D" id="2.40.10.170">
    <property type="match status" value="1"/>
</dbReference>
<dbReference type="PANTHER" id="PTHR15184">
    <property type="entry name" value="ATP SYNTHASE"/>
    <property type="match status" value="1"/>
</dbReference>
<dbReference type="PIRSF" id="PIRSF039072">
    <property type="entry name" value="ATPase_subunit_beta"/>
    <property type="match status" value="1"/>
</dbReference>
<keyword evidence="10 12" id="KW-0139">CF(1)</keyword>
<dbReference type="SUPFAM" id="SSF50615">
    <property type="entry name" value="N-terminal domain of alpha and beta subunits of F1 ATP synthase"/>
    <property type="match status" value="1"/>
</dbReference>
<keyword evidence="9 12" id="KW-0472">Membrane</keyword>
<evidence type="ECO:0000256" key="2">
    <source>
        <dbReference type="ARBA" id="ARBA00008936"/>
    </source>
</evidence>
<evidence type="ECO:0000256" key="5">
    <source>
        <dbReference type="ARBA" id="ARBA00022781"/>
    </source>
</evidence>
<evidence type="ECO:0000259" key="13">
    <source>
        <dbReference type="SMART" id="SM00382"/>
    </source>
</evidence>
<keyword evidence="3 12" id="KW-0813">Transport</keyword>
<keyword evidence="4 12" id="KW-0547">Nucleotide-binding</keyword>
<keyword evidence="7 12" id="KW-1278">Translocase</keyword>
<dbReference type="HAMAP" id="MF_01347">
    <property type="entry name" value="ATP_synth_beta_bact"/>
    <property type="match status" value="1"/>
</dbReference>
<evidence type="ECO:0000256" key="11">
    <source>
        <dbReference type="ARBA" id="ARBA00023310"/>
    </source>
</evidence>
<dbReference type="InterPro" id="IPR005722">
    <property type="entry name" value="ATP_synth_F1_bsu"/>
</dbReference>
<comment type="similarity">
    <text evidence="2 12">Belongs to the ATPase alpha/beta chains family.</text>
</comment>
<evidence type="ECO:0000313" key="14">
    <source>
        <dbReference type="EMBL" id="MCT8330421.1"/>
    </source>
</evidence>
<dbReference type="InterPro" id="IPR027417">
    <property type="entry name" value="P-loop_NTPase"/>
</dbReference>
<dbReference type="PROSITE" id="PS00152">
    <property type="entry name" value="ATPASE_ALPHA_BETA"/>
    <property type="match status" value="1"/>
</dbReference>
<dbReference type="InterPro" id="IPR024034">
    <property type="entry name" value="ATPase_F1/V1_b/a_C"/>
</dbReference>
<evidence type="ECO:0000313" key="15">
    <source>
        <dbReference type="Proteomes" id="UP001205601"/>
    </source>
</evidence>
<evidence type="ECO:0000256" key="1">
    <source>
        <dbReference type="ARBA" id="ARBA00004370"/>
    </source>
</evidence>
<comment type="caution">
    <text evidence="14">The sequence shown here is derived from an EMBL/GenBank/DDBJ whole genome shotgun (WGS) entry which is preliminary data.</text>
</comment>
<dbReference type="Pfam" id="PF02874">
    <property type="entry name" value="ATP-synt_ab_N"/>
    <property type="match status" value="1"/>
</dbReference>
<dbReference type="InterPro" id="IPR055190">
    <property type="entry name" value="ATP-synt_VA_C"/>
</dbReference>
<keyword evidence="11 12" id="KW-0066">ATP synthesis</keyword>
<dbReference type="EMBL" id="JAOCQF010000002">
    <property type="protein sequence ID" value="MCT8330421.1"/>
    <property type="molecule type" value="Genomic_DNA"/>
</dbReference>
<dbReference type="Pfam" id="PF00006">
    <property type="entry name" value="ATP-synt_ab"/>
    <property type="match status" value="1"/>
</dbReference>
<evidence type="ECO:0000256" key="3">
    <source>
        <dbReference type="ARBA" id="ARBA00022448"/>
    </source>
</evidence>
<evidence type="ECO:0000256" key="7">
    <source>
        <dbReference type="ARBA" id="ARBA00022967"/>
    </source>
</evidence>
<keyword evidence="15" id="KW-1185">Reference proteome</keyword>
<organism evidence="14 15">
    <name type="scientific">Albidovulum sediminis</name>
    <dbReference type="NCBI Taxonomy" id="3066345"/>
    <lineage>
        <taxon>Bacteria</taxon>
        <taxon>Pseudomonadati</taxon>
        <taxon>Pseudomonadota</taxon>
        <taxon>Alphaproteobacteria</taxon>
        <taxon>Rhodobacterales</taxon>
        <taxon>Paracoccaceae</taxon>
        <taxon>Albidovulum</taxon>
    </lineage>
</organism>